<dbReference type="STRING" id="204669.Acid345_0022"/>
<evidence type="ECO:0000256" key="2">
    <source>
        <dbReference type="HAMAP-Rule" id="MF_01477"/>
    </source>
</evidence>
<evidence type="ECO:0000313" key="5">
    <source>
        <dbReference type="Proteomes" id="UP000002432"/>
    </source>
</evidence>
<gene>
    <name evidence="2" type="primary">rsfS</name>
    <name evidence="4" type="ordered locus">Acid345_0022</name>
</gene>
<proteinExistence type="inferred from homology"/>
<dbReference type="SUPFAM" id="SSF81301">
    <property type="entry name" value="Nucleotidyltransferase"/>
    <property type="match status" value="1"/>
</dbReference>
<dbReference type="PANTHER" id="PTHR21043:SF0">
    <property type="entry name" value="MITOCHONDRIAL ASSEMBLY OF RIBOSOMAL LARGE SUBUNIT PROTEIN 1"/>
    <property type="match status" value="1"/>
</dbReference>
<dbReference type="Proteomes" id="UP000002432">
    <property type="component" value="Chromosome"/>
</dbReference>
<dbReference type="GO" id="GO:0005737">
    <property type="term" value="C:cytoplasm"/>
    <property type="evidence" value="ECO:0007669"/>
    <property type="project" value="UniProtKB-SubCell"/>
</dbReference>
<sequence>MSKSESRKAVALAVSAAQEKKAENIAILELDKSSSGFTDYFVICTGSNPRQLQAISDEVDQKLSSIGQEPRHVEGYNQAEWVLMDYVDFVVHIFSENARKFYDLERLWKSAKHLSPEDLSKPSERTPAKSRPAAKKTAVRKSAPAVKKPRKTAAKKATKRTRG</sequence>
<dbReference type="GO" id="GO:0017148">
    <property type="term" value="P:negative regulation of translation"/>
    <property type="evidence" value="ECO:0007669"/>
    <property type="project" value="UniProtKB-UniRule"/>
</dbReference>
<dbReference type="EnsemblBacteria" id="ABF39027">
    <property type="protein sequence ID" value="ABF39027"/>
    <property type="gene ID" value="Acid345_0022"/>
</dbReference>
<dbReference type="Pfam" id="PF02410">
    <property type="entry name" value="RsfS"/>
    <property type="match status" value="1"/>
</dbReference>
<comment type="function">
    <text evidence="2">Functions as a ribosomal silencing factor. Interacts with ribosomal protein uL14 (rplN), blocking formation of intersubunit bridge B8. Prevents association of the 30S and 50S ribosomal subunits and the formation of functional ribosomes, thus repressing translation.</text>
</comment>
<dbReference type="AlphaFoldDB" id="Q1IVS3"/>
<accession>Q1IVS3</accession>
<dbReference type="EMBL" id="CP000360">
    <property type="protein sequence ID" value="ABF39027.1"/>
    <property type="molecule type" value="Genomic_DNA"/>
</dbReference>
<keyword evidence="2" id="KW-0963">Cytoplasm</keyword>
<feature type="compositionally biased region" description="Basic residues" evidence="3">
    <location>
        <begin position="147"/>
        <end position="163"/>
    </location>
</feature>
<dbReference type="GO" id="GO:0042256">
    <property type="term" value="P:cytosolic ribosome assembly"/>
    <property type="evidence" value="ECO:0007669"/>
    <property type="project" value="UniProtKB-UniRule"/>
</dbReference>
<dbReference type="HOGENOM" id="CLU_095354_0_0_0"/>
<dbReference type="KEGG" id="aba:Acid345_0022"/>
<evidence type="ECO:0000313" key="4">
    <source>
        <dbReference type="EMBL" id="ABF39027.1"/>
    </source>
</evidence>
<dbReference type="RefSeq" id="WP_011520829.1">
    <property type="nucleotide sequence ID" value="NC_008009.1"/>
</dbReference>
<dbReference type="GO" id="GO:0090071">
    <property type="term" value="P:negative regulation of ribosome biogenesis"/>
    <property type="evidence" value="ECO:0007669"/>
    <property type="project" value="UniProtKB-UniRule"/>
</dbReference>
<comment type="subunit">
    <text evidence="2">Interacts with ribosomal protein uL14 (rplN).</text>
</comment>
<dbReference type="PANTHER" id="PTHR21043">
    <property type="entry name" value="IOJAP SUPERFAMILY ORTHOLOG"/>
    <property type="match status" value="1"/>
</dbReference>
<dbReference type="GO" id="GO:0043023">
    <property type="term" value="F:ribosomal large subunit binding"/>
    <property type="evidence" value="ECO:0007669"/>
    <property type="project" value="TreeGrafter"/>
</dbReference>
<name>Q1IVS3_KORVE</name>
<comment type="subcellular location">
    <subcellularLocation>
        <location evidence="2">Cytoplasm</location>
    </subcellularLocation>
</comment>
<dbReference type="eggNOG" id="COG0799">
    <property type="taxonomic scope" value="Bacteria"/>
</dbReference>
<feature type="region of interest" description="Disordered" evidence="3">
    <location>
        <begin position="113"/>
        <end position="163"/>
    </location>
</feature>
<dbReference type="NCBIfam" id="TIGR00090">
    <property type="entry name" value="rsfS_iojap_ybeB"/>
    <property type="match status" value="1"/>
</dbReference>
<protein>
    <recommendedName>
        <fullName evidence="2">Ribosomal silencing factor RsfS</fullName>
    </recommendedName>
</protein>
<keyword evidence="2" id="KW-0678">Repressor</keyword>
<keyword evidence="2" id="KW-0810">Translation regulation</keyword>
<dbReference type="Gene3D" id="3.30.460.10">
    <property type="entry name" value="Beta Polymerase, domain 2"/>
    <property type="match status" value="1"/>
</dbReference>
<comment type="similarity">
    <text evidence="1 2">Belongs to the Iojap/RsfS family.</text>
</comment>
<dbReference type="InterPro" id="IPR004394">
    <property type="entry name" value="Iojap/RsfS/C7orf30"/>
</dbReference>
<feature type="compositionally biased region" description="Basic and acidic residues" evidence="3">
    <location>
        <begin position="113"/>
        <end position="127"/>
    </location>
</feature>
<dbReference type="HAMAP" id="MF_01477">
    <property type="entry name" value="Iojap_RsfS"/>
    <property type="match status" value="1"/>
</dbReference>
<keyword evidence="5" id="KW-1185">Reference proteome</keyword>
<reference evidence="4 5" key="1">
    <citation type="journal article" date="2009" name="Appl. Environ. Microbiol.">
        <title>Three genomes from the phylum Acidobacteria provide insight into the lifestyles of these microorganisms in soils.</title>
        <authorList>
            <person name="Ward N.L."/>
            <person name="Challacombe J.F."/>
            <person name="Janssen P.H."/>
            <person name="Henrissat B."/>
            <person name="Coutinho P.M."/>
            <person name="Wu M."/>
            <person name="Xie G."/>
            <person name="Haft D.H."/>
            <person name="Sait M."/>
            <person name="Badger J."/>
            <person name="Barabote R.D."/>
            <person name="Bradley B."/>
            <person name="Brettin T.S."/>
            <person name="Brinkac L.M."/>
            <person name="Bruce D."/>
            <person name="Creasy T."/>
            <person name="Daugherty S.C."/>
            <person name="Davidsen T.M."/>
            <person name="DeBoy R.T."/>
            <person name="Detter J.C."/>
            <person name="Dodson R.J."/>
            <person name="Durkin A.S."/>
            <person name="Ganapathy A."/>
            <person name="Gwinn-Giglio M."/>
            <person name="Han C.S."/>
            <person name="Khouri H."/>
            <person name="Kiss H."/>
            <person name="Kothari S.P."/>
            <person name="Madupu R."/>
            <person name="Nelson K.E."/>
            <person name="Nelson W.C."/>
            <person name="Paulsen I."/>
            <person name="Penn K."/>
            <person name="Ren Q."/>
            <person name="Rosovitz M.J."/>
            <person name="Selengut J.D."/>
            <person name="Shrivastava S."/>
            <person name="Sullivan S.A."/>
            <person name="Tapia R."/>
            <person name="Thompson L.S."/>
            <person name="Watkins K.L."/>
            <person name="Yang Q."/>
            <person name="Yu C."/>
            <person name="Zafar N."/>
            <person name="Zhou L."/>
            <person name="Kuske C.R."/>
        </authorList>
    </citation>
    <scope>NUCLEOTIDE SEQUENCE [LARGE SCALE GENOMIC DNA]</scope>
    <source>
        <strain evidence="4 5">Ellin345</strain>
    </source>
</reference>
<organism evidence="4 5">
    <name type="scientific">Koribacter versatilis (strain Ellin345)</name>
    <dbReference type="NCBI Taxonomy" id="204669"/>
    <lineage>
        <taxon>Bacteria</taxon>
        <taxon>Pseudomonadati</taxon>
        <taxon>Acidobacteriota</taxon>
        <taxon>Terriglobia</taxon>
        <taxon>Terriglobales</taxon>
        <taxon>Candidatus Korobacteraceae</taxon>
        <taxon>Candidatus Korobacter</taxon>
    </lineage>
</organism>
<dbReference type="InterPro" id="IPR043519">
    <property type="entry name" value="NT_sf"/>
</dbReference>
<evidence type="ECO:0000256" key="1">
    <source>
        <dbReference type="ARBA" id="ARBA00010574"/>
    </source>
</evidence>
<evidence type="ECO:0000256" key="3">
    <source>
        <dbReference type="SAM" id="MobiDB-lite"/>
    </source>
</evidence>
<dbReference type="OrthoDB" id="9793681at2"/>